<dbReference type="UniPathway" id="UPA00060">
    <property type="reaction ID" value="UER00142"/>
</dbReference>
<dbReference type="InterPro" id="IPR006283">
    <property type="entry name" value="ThiL-like"/>
</dbReference>
<feature type="binding site" evidence="1">
    <location>
        <position position="74"/>
    </location>
    <ligand>
        <name>Mg(2+)</name>
        <dbReference type="ChEBI" id="CHEBI:18420"/>
        <label>2</label>
    </ligand>
</feature>
<keyword evidence="1" id="KW-0479">Metal-binding</keyword>
<feature type="binding site" evidence="1">
    <location>
        <begin position="121"/>
        <end position="122"/>
    </location>
    <ligand>
        <name>ATP</name>
        <dbReference type="ChEBI" id="CHEBI:30616"/>
    </ligand>
</feature>
<dbReference type="InterPro" id="IPR036921">
    <property type="entry name" value="PurM-like_N_sf"/>
</dbReference>
<keyword evidence="4" id="KW-1185">Reference proteome</keyword>
<feature type="binding site" evidence="1">
    <location>
        <position position="272"/>
    </location>
    <ligand>
        <name>substrate</name>
    </ligand>
</feature>
<dbReference type="GO" id="GO:0009030">
    <property type="term" value="F:thiamine-phosphate kinase activity"/>
    <property type="evidence" value="ECO:0007669"/>
    <property type="project" value="UniProtKB-UniRule"/>
</dbReference>
<comment type="caution">
    <text evidence="3">The sequence shown here is derived from an EMBL/GenBank/DDBJ whole genome shotgun (WGS) entry which is preliminary data.</text>
</comment>
<dbReference type="RefSeq" id="WP_107567773.1">
    <property type="nucleotide sequence ID" value="NZ_PYYB01000001.1"/>
</dbReference>
<feature type="binding site" evidence="1">
    <location>
        <position position="219"/>
    </location>
    <ligand>
        <name>Mg(2+)</name>
        <dbReference type="ChEBI" id="CHEBI:18420"/>
        <label>3</label>
    </ligand>
</feature>
<feature type="binding site" evidence="1">
    <location>
        <position position="148"/>
    </location>
    <ligand>
        <name>ATP</name>
        <dbReference type="ChEBI" id="CHEBI:30616"/>
    </ligand>
</feature>
<dbReference type="GO" id="GO:0009228">
    <property type="term" value="P:thiamine biosynthetic process"/>
    <property type="evidence" value="ECO:0007669"/>
    <property type="project" value="UniProtKB-KW"/>
</dbReference>
<dbReference type="NCBIfam" id="TIGR01379">
    <property type="entry name" value="thiL"/>
    <property type="match status" value="1"/>
</dbReference>
<dbReference type="GO" id="GO:0009229">
    <property type="term" value="P:thiamine diphosphate biosynthetic process"/>
    <property type="evidence" value="ECO:0007669"/>
    <property type="project" value="UniProtKB-UniRule"/>
</dbReference>
<feature type="binding site" evidence="1">
    <location>
        <position position="324"/>
    </location>
    <ligand>
        <name>substrate</name>
    </ligand>
</feature>
<keyword evidence="1" id="KW-0067">ATP-binding</keyword>
<gene>
    <name evidence="1 3" type="primary">thiL</name>
    <name evidence="3" type="ORF">C7Y72_06295</name>
</gene>
<comment type="pathway">
    <text evidence="1">Cofactor biosynthesis; thiamine diphosphate biosynthesis; thiamine diphosphate from thiamine phosphate: step 1/1.</text>
</comment>
<dbReference type="Gene3D" id="3.90.650.10">
    <property type="entry name" value="PurM-like C-terminal domain"/>
    <property type="match status" value="1"/>
</dbReference>
<keyword evidence="1" id="KW-0460">Magnesium</keyword>
<dbReference type="Proteomes" id="UP000240739">
    <property type="component" value="Unassembled WGS sequence"/>
</dbReference>
<comment type="catalytic activity">
    <reaction evidence="1">
        <text>thiamine phosphate + ATP = thiamine diphosphate + ADP</text>
        <dbReference type="Rhea" id="RHEA:15913"/>
        <dbReference type="ChEBI" id="CHEBI:30616"/>
        <dbReference type="ChEBI" id="CHEBI:37575"/>
        <dbReference type="ChEBI" id="CHEBI:58937"/>
        <dbReference type="ChEBI" id="CHEBI:456216"/>
        <dbReference type="EC" id="2.7.4.16"/>
    </reaction>
</comment>
<evidence type="ECO:0000259" key="2">
    <source>
        <dbReference type="Pfam" id="PF00586"/>
    </source>
</evidence>
<protein>
    <recommendedName>
        <fullName evidence="1">Thiamine-monophosphate kinase</fullName>
        <shortName evidence="1">TMP kinase</shortName>
        <shortName evidence="1">Thiamine-phosphate kinase</shortName>
        <ecNumber evidence="1">2.7.4.16</ecNumber>
    </recommendedName>
</protein>
<feature type="binding site" evidence="1">
    <location>
        <position position="43"/>
    </location>
    <ligand>
        <name>Mg(2+)</name>
        <dbReference type="ChEBI" id="CHEBI:18420"/>
        <label>1</label>
    </ligand>
</feature>
<feature type="binding site" evidence="1">
    <location>
        <position position="43"/>
    </location>
    <ligand>
        <name>Mg(2+)</name>
        <dbReference type="ChEBI" id="CHEBI:18420"/>
        <label>2</label>
    </ligand>
</feature>
<evidence type="ECO:0000313" key="4">
    <source>
        <dbReference type="Proteomes" id="UP000240739"/>
    </source>
</evidence>
<feature type="binding site" evidence="1">
    <location>
        <position position="74"/>
    </location>
    <ligand>
        <name>Mg(2+)</name>
        <dbReference type="ChEBI" id="CHEBI:18420"/>
        <label>4</label>
    </ligand>
</feature>
<dbReference type="PANTHER" id="PTHR30270:SF0">
    <property type="entry name" value="THIAMINE-MONOPHOSPHATE KINASE"/>
    <property type="match status" value="1"/>
</dbReference>
<feature type="binding site" evidence="1">
    <location>
        <position position="50"/>
    </location>
    <ligand>
        <name>substrate</name>
    </ligand>
</feature>
<reference evidence="3 4" key="1">
    <citation type="submission" date="2018-03" db="EMBL/GenBank/DDBJ databases">
        <title>Aquarubrobacter algicola gen. nov., sp. nov., a novel actinobacterium isolated from shallow eutrophic lake during the end of cyanobacterial harmful algal blooms.</title>
        <authorList>
            <person name="Chun S.J."/>
        </authorList>
    </citation>
    <scope>NUCLEOTIDE SEQUENCE [LARGE SCALE GENOMIC DNA]</scope>
    <source>
        <strain evidence="3 4">Seoho-28</strain>
    </source>
</reference>
<dbReference type="AlphaFoldDB" id="A0A2T4UJA9"/>
<dbReference type="PANTHER" id="PTHR30270">
    <property type="entry name" value="THIAMINE-MONOPHOSPHATE KINASE"/>
    <property type="match status" value="1"/>
</dbReference>
<feature type="binding site" evidence="1">
    <location>
        <position position="122"/>
    </location>
    <ligand>
        <name>Mg(2+)</name>
        <dbReference type="ChEBI" id="CHEBI:18420"/>
        <label>1</label>
    </ligand>
</feature>
<dbReference type="SUPFAM" id="SSF56042">
    <property type="entry name" value="PurM C-terminal domain-like"/>
    <property type="match status" value="1"/>
</dbReference>
<name>A0A2T4UJA9_9ACTN</name>
<dbReference type="InterPro" id="IPR016188">
    <property type="entry name" value="PurM-like_N"/>
</dbReference>
<dbReference type="PIRSF" id="PIRSF005303">
    <property type="entry name" value="Thiam_monoph_kin"/>
    <property type="match status" value="1"/>
</dbReference>
<feature type="domain" description="PurM-like N-terminal" evidence="2">
    <location>
        <begin position="26"/>
        <end position="138"/>
    </location>
</feature>
<feature type="binding site" evidence="1">
    <location>
        <position position="28"/>
    </location>
    <ligand>
        <name>Mg(2+)</name>
        <dbReference type="ChEBI" id="CHEBI:18420"/>
        <label>3</label>
    </ligand>
</feature>
<dbReference type="OrthoDB" id="9802811at2"/>
<comment type="similarity">
    <text evidence="1">Belongs to the thiamine-monophosphate kinase family.</text>
</comment>
<dbReference type="Gene3D" id="3.30.1330.10">
    <property type="entry name" value="PurM-like, N-terminal domain"/>
    <property type="match status" value="1"/>
</dbReference>
<dbReference type="InterPro" id="IPR036676">
    <property type="entry name" value="PurM-like_C_sf"/>
</dbReference>
<dbReference type="EMBL" id="PYYB01000001">
    <property type="protein sequence ID" value="PTL59287.1"/>
    <property type="molecule type" value="Genomic_DNA"/>
</dbReference>
<comment type="function">
    <text evidence="1">Catalyzes the ATP-dependent phosphorylation of thiamine-monophosphate (TMP) to form thiamine-pyrophosphate (TPP), the active form of vitamin B1.</text>
</comment>
<dbReference type="SUPFAM" id="SSF55326">
    <property type="entry name" value="PurM N-terminal domain-like"/>
    <property type="match status" value="1"/>
</dbReference>
<feature type="binding site" evidence="1">
    <location>
        <position position="41"/>
    </location>
    <ligand>
        <name>Mg(2+)</name>
        <dbReference type="ChEBI" id="CHEBI:18420"/>
        <label>4</label>
    </ligand>
</feature>
<feature type="binding site" evidence="1">
    <location>
        <position position="221"/>
    </location>
    <ligand>
        <name>ATP</name>
        <dbReference type="ChEBI" id="CHEBI:30616"/>
    </ligand>
</feature>
<dbReference type="CDD" id="cd02194">
    <property type="entry name" value="ThiL"/>
    <property type="match status" value="1"/>
</dbReference>
<feature type="binding site" evidence="1">
    <location>
        <position position="222"/>
    </location>
    <ligand>
        <name>Mg(2+)</name>
        <dbReference type="ChEBI" id="CHEBI:18420"/>
        <label>5</label>
    </ligand>
</feature>
<feature type="binding site" evidence="1">
    <location>
        <position position="74"/>
    </location>
    <ligand>
        <name>Mg(2+)</name>
        <dbReference type="ChEBI" id="CHEBI:18420"/>
        <label>3</label>
    </ligand>
</feature>
<dbReference type="EC" id="2.7.4.16" evidence="1"/>
<keyword evidence="1 3" id="KW-0418">Kinase</keyword>
<feature type="binding site" evidence="1">
    <location>
        <position position="28"/>
    </location>
    <ligand>
        <name>Mg(2+)</name>
        <dbReference type="ChEBI" id="CHEBI:18420"/>
        <label>4</label>
    </ligand>
</feature>
<comment type="caution">
    <text evidence="1">Lacks conserved residue(s) required for the propagation of feature annotation.</text>
</comment>
<sequence length="329" mass="32761">MGEHELITALQELLTPRGDRVVRWVGDDAAVVRARPVQVVSVDQMVDGVHFRLDLPGVTAGDVGHRAMAAALSDLAAMAADAGEAYVTLALPEGLPGEAVLELVAAMEALAAATGTTIAGGDVTRGPVLMVGVTVVGWADEESALLGRDGARPGDLVGVTGPLGGAGAGLALLDGRVDPAAHGIPAATVAALARAHLRPEPRLALGRALRAAGAGALMDVSDGVATDAGHLARASAVDVEIALADLPLAPGLDTVCAALGVDAAEHAATAGDDYELLLTAPPRAAAAMPATVTWIGRVHPAATPGDGRLRVVGPDGAPRALAGYRHAVG</sequence>
<dbReference type="HAMAP" id="MF_02128">
    <property type="entry name" value="TMP_kinase"/>
    <property type="match status" value="1"/>
</dbReference>
<keyword evidence="1" id="KW-0784">Thiamine biosynthesis</keyword>
<dbReference type="GO" id="GO:0005524">
    <property type="term" value="F:ATP binding"/>
    <property type="evidence" value="ECO:0007669"/>
    <property type="project" value="UniProtKB-UniRule"/>
</dbReference>
<evidence type="ECO:0000313" key="3">
    <source>
        <dbReference type="EMBL" id="PTL59287.1"/>
    </source>
</evidence>
<keyword evidence="1" id="KW-0547">Nucleotide-binding</keyword>
<dbReference type="Pfam" id="PF00586">
    <property type="entry name" value="AIRS"/>
    <property type="match status" value="1"/>
</dbReference>
<dbReference type="GO" id="GO:0000287">
    <property type="term" value="F:magnesium ion binding"/>
    <property type="evidence" value="ECO:0007669"/>
    <property type="project" value="UniProtKB-UniRule"/>
</dbReference>
<organism evidence="3 4">
    <name type="scientific">Paraconexibacter algicola</name>
    <dbReference type="NCBI Taxonomy" id="2133960"/>
    <lineage>
        <taxon>Bacteria</taxon>
        <taxon>Bacillati</taxon>
        <taxon>Actinomycetota</taxon>
        <taxon>Thermoleophilia</taxon>
        <taxon>Solirubrobacterales</taxon>
        <taxon>Paraconexibacteraceae</taxon>
        <taxon>Paraconexibacter</taxon>
    </lineage>
</organism>
<keyword evidence="1" id="KW-0808">Transferase</keyword>
<accession>A0A2T4UJA9</accession>
<comment type="miscellaneous">
    <text evidence="1">Reaction mechanism of ThiL seems to utilize a direct, inline transfer of the gamma-phosphate of ATP to TMP rather than a phosphorylated enzyme intermediate.</text>
</comment>
<proteinExistence type="inferred from homology"/>
<evidence type="ECO:0000256" key="1">
    <source>
        <dbReference type="HAMAP-Rule" id="MF_02128"/>
    </source>
</evidence>